<keyword evidence="7" id="KW-0482">Metalloprotease</keyword>
<keyword evidence="4" id="KW-0574">Periplasm</keyword>
<keyword evidence="2" id="KW-0479">Metal-binding</keyword>
<dbReference type="GO" id="GO:0008237">
    <property type="term" value="F:metallopeptidase activity"/>
    <property type="evidence" value="ECO:0007669"/>
    <property type="project" value="UniProtKB-KW"/>
</dbReference>
<feature type="disulfide bond" evidence="8">
    <location>
        <begin position="242"/>
        <end position="249"/>
    </location>
</feature>
<name>A0A6B2JNN4_9RHOB</name>
<evidence type="ECO:0000313" key="11">
    <source>
        <dbReference type="Proteomes" id="UP000474757"/>
    </source>
</evidence>
<keyword evidence="3 9" id="KW-0732">Signal</keyword>
<dbReference type="GO" id="GO:0046872">
    <property type="term" value="F:metal ion binding"/>
    <property type="evidence" value="ECO:0007669"/>
    <property type="project" value="UniProtKB-KW"/>
</dbReference>
<sequence length="306" mass="32637">MVRPILIALALISGLAACRGTEPVATQADTSALDASIASDSRVAKDVFGFLPTASAGGSAPLGFYSRGCAAGNVQLAETGPTWQAMRLSRNRNWGQPELVDFVQDLSRFAASQPGWEGLYVGDMSQPRGGPMLTGHASHQVGLDADIWMLPPDRLNLTSTERENLSSIRTDRNSGAYVNDAWTPQHTAILRAAASDPRVARIFVFPGAKVEMCNTATGDRSWLNKVRPWYGHNYHFHVRLNCPAGATYCEDQAPPPPGDGCADAQTWVNNIINPPPPDPDYVAPPSSGPVRMSDLPGACLAVAGSE</sequence>
<feature type="disulfide bond" evidence="8">
    <location>
        <begin position="213"/>
        <end position="261"/>
    </location>
</feature>
<keyword evidence="8" id="KW-1015">Disulfide bond</keyword>
<organism evidence="10 11">
    <name type="scientific">Pseudoroseicyclus tamaricis</name>
    <dbReference type="NCBI Taxonomy" id="2705421"/>
    <lineage>
        <taxon>Bacteria</taxon>
        <taxon>Pseudomonadati</taxon>
        <taxon>Pseudomonadota</taxon>
        <taxon>Alphaproteobacteria</taxon>
        <taxon>Rhodobacterales</taxon>
        <taxon>Paracoccaceae</taxon>
        <taxon>Pseudoroseicyclus</taxon>
    </lineage>
</organism>
<dbReference type="Gene3D" id="3.30.1380.10">
    <property type="match status" value="1"/>
</dbReference>
<evidence type="ECO:0000256" key="8">
    <source>
        <dbReference type="PIRSR" id="PIRSR018455-2"/>
    </source>
</evidence>
<dbReference type="SUPFAM" id="SSF55166">
    <property type="entry name" value="Hedgehog/DD-peptidase"/>
    <property type="match status" value="1"/>
</dbReference>
<evidence type="ECO:0000256" key="3">
    <source>
        <dbReference type="ARBA" id="ARBA00022729"/>
    </source>
</evidence>
<dbReference type="RefSeq" id="WP_163889312.1">
    <property type="nucleotide sequence ID" value="NZ_JAAFYS010000001.1"/>
</dbReference>
<evidence type="ECO:0000256" key="5">
    <source>
        <dbReference type="ARBA" id="ARBA00022801"/>
    </source>
</evidence>
<accession>A0A6B2JNN4</accession>
<dbReference type="PIRSF" id="PIRSF018455">
    <property type="entry name" value="MepA"/>
    <property type="match status" value="1"/>
</dbReference>
<keyword evidence="5" id="KW-0378">Hydrolase</keyword>
<feature type="signal peptide" evidence="9">
    <location>
        <begin position="1"/>
        <end position="19"/>
    </location>
</feature>
<dbReference type="GO" id="GO:0006508">
    <property type="term" value="P:proteolysis"/>
    <property type="evidence" value="ECO:0007669"/>
    <property type="project" value="UniProtKB-KW"/>
</dbReference>
<dbReference type="Pfam" id="PF03411">
    <property type="entry name" value="Peptidase_M74"/>
    <property type="match status" value="1"/>
</dbReference>
<feature type="chain" id="PRO_5025554009" evidence="9">
    <location>
        <begin position="20"/>
        <end position="306"/>
    </location>
</feature>
<keyword evidence="6" id="KW-0862">Zinc</keyword>
<dbReference type="GO" id="GO:0004252">
    <property type="term" value="F:serine-type endopeptidase activity"/>
    <property type="evidence" value="ECO:0007669"/>
    <property type="project" value="InterPro"/>
</dbReference>
<dbReference type="EMBL" id="JAAGAB010000001">
    <property type="protein sequence ID" value="NDU99647.1"/>
    <property type="molecule type" value="Genomic_DNA"/>
</dbReference>
<evidence type="ECO:0000256" key="6">
    <source>
        <dbReference type="ARBA" id="ARBA00022833"/>
    </source>
</evidence>
<evidence type="ECO:0000256" key="1">
    <source>
        <dbReference type="ARBA" id="ARBA00022670"/>
    </source>
</evidence>
<comment type="caution">
    <text evidence="10">The sequence shown here is derived from an EMBL/GenBank/DDBJ whole genome shotgun (WGS) entry which is preliminary data.</text>
</comment>
<evidence type="ECO:0000256" key="4">
    <source>
        <dbReference type="ARBA" id="ARBA00022764"/>
    </source>
</evidence>
<gene>
    <name evidence="10" type="primary">mepA</name>
    <name evidence="10" type="ORF">GZA08_01505</name>
</gene>
<evidence type="ECO:0000256" key="2">
    <source>
        <dbReference type="ARBA" id="ARBA00022723"/>
    </source>
</evidence>
<dbReference type="InterPro" id="IPR005073">
    <property type="entry name" value="Peptidase_M74"/>
</dbReference>
<reference evidence="10 11" key="1">
    <citation type="submission" date="2020-02" db="EMBL/GenBank/DDBJ databases">
        <title>Pseudoroseicyclus tamarix, sp. nov., isolated from offshore sediment of a Tamarix chinensis forest.</title>
        <authorList>
            <person name="Gai Y."/>
        </authorList>
    </citation>
    <scope>NUCLEOTIDE SEQUENCE [LARGE SCALE GENOMIC DNA]</scope>
    <source>
        <strain evidence="10 11">CLL3-39</strain>
    </source>
</reference>
<evidence type="ECO:0000313" key="10">
    <source>
        <dbReference type="EMBL" id="NDU99647.1"/>
    </source>
</evidence>
<dbReference type="InterPro" id="IPR009045">
    <property type="entry name" value="Zn_M74/Hedgehog-like"/>
</dbReference>
<evidence type="ECO:0000256" key="9">
    <source>
        <dbReference type="SAM" id="SignalP"/>
    </source>
</evidence>
<dbReference type="GO" id="GO:0030288">
    <property type="term" value="C:outer membrane-bounded periplasmic space"/>
    <property type="evidence" value="ECO:0007669"/>
    <property type="project" value="InterPro"/>
</dbReference>
<evidence type="ECO:0000256" key="7">
    <source>
        <dbReference type="ARBA" id="ARBA00023049"/>
    </source>
</evidence>
<keyword evidence="1" id="KW-0645">Protease</keyword>
<dbReference type="NCBIfam" id="NF006947">
    <property type="entry name" value="PRK09429.1"/>
    <property type="match status" value="1"/>
</dbReference>
<dbReference type="PROSITE" id="PS51257">
    <property type="entry name" value="PROKAR_LIPOPROTEIN"/>
    <property type="match status" value="1"/>
</dbReference>
<protein>
    <submittedName>
        <fullName evidence="10">Penicillin-insensitive murein endopeptidase</fullName>
    </submittedName>
</protein>
<dbReference type="Proteomes" id="UP000474757">
    <property type="component" value="Unassembled WGS sequence"/>
</dbReference>
<dbReference type="AlphaFoldDB" id="A0A6B2JNN4"/>
<proteinExistence type="predicted"/>
<keyword evidence="11" id="KW-1185">Reference proteome</keyword>